<dbReference type="GO" id="GO:0031564">
    <property type="term" value="P:transcription antitermination"/>
    <property type="evidence" value="ECO:0007669"/>
    <property type="project" value="UniProtKB-UniRule"/>
</dbReference>
<dbReference type="GO" id="GO:0003746">
    <property type="term" value="F:translation elongation factor activity"/>
    <property type="evidence" value="ECO:0007669"/>
    <property type="project" value="UniProtKB-KW"/>
</dbReference>
<comment type="subcellular location">
    <subcellularLocation>
        <location evidence="7">Cytoplasm</location>
    </subcellularLocation>
</comment>
<evidence type="ECO:0000259" key="8">
    <source>
        <dbReference type="PROSITE" id="PS50126"/>
    </source>
</evidence>
<dbReference type="SMART" id="SM00316">
    <property type="entry name" value="S1"/>
    <property type="match status" value="1"/>
</dbReference>
<dbReference type="EMBL" id="CP012846">
    <property type="protein sequence ID" value="ARC54612.1"/>
    <property type="molecule type" value="Genomic_DNA"/>
</dbReference>
<dbReference type="NCBIfam" id="TIGR01953">
    <property type="entry name" value="NusA"/>
    <property type="match status" value="1"/>
</dbReference>
<evidence type="ECO:0000256" key="5">
    <source>
        <dbReference type="ARBA" id="ARBA00023015"/>
    </source>
</evidence>
<evidence type="ECO:0000256" key="2">
    <source>
        <dbReference type="ARBA" id="ARBA00022490"/>
    </source>
</evidence>
<evidence type="ECO:0000256" key="3">
    <source>
        <dbReference type="ARBA" id="ARBA00022814"/>
    </source>
</evidence>
<dbReference type="Pfam" id="PF13184">
    <property type="entry name" value="KH_NusA_1st"/>
    <property type="match status" value="1"/>
</dbReference>
<dbReference type="SUPFAM" id="SSF50249">
    <property type="entry name" value="Nucleic acid-binding proteins"/>
    <property type="match status" value="1"/>
</dbReference>
<evidence type="ECO:0000256" key="1">
    <source>
        <dbReference type="ARBA" id="ARBA00022472"/>
    </source>
</evidence>
<dbReference type="AlphaFoldDB" id="A0A1V0HP82"/>
<dbReference type="Pfam" id="PF08529">
    <property type="entry name" value="NusA_N"/>
    <property type="match status" value="1"/>
</dbReference>
<keyword evidence="1 7" id="KW-0806">Transcription termination</keyword>
<dbReference type="InterPro" id="IPR058582">
    <property type="entry name" value="KH_NusA_2nd"/>
</dbReference>
<dbReference type="Gene3D" id="1.10.150.20">
    <property type="entry name" value="5' to 3' exonuclease, C-terminal subdomain"/>
    <property type="match status" value="2"/>
</dbReference>
<dbReference type="Gene3D" id="2.40.50.140">
    <property type="entry name" value="Nucleic acid-binding proteins"/>
    <property type="match status" value="1"/>
</dbReference>
<dbReference type="SUPFAM" id="SSF54814">
    <property type="entry name" value="Prokaryotic type KH domain (KH-domain type II)"/>
    <property type="match status" value="2"/>
</dbReference>
<dbReference type="FunFam" id="3.30.1480.10:FF:000001">
    <property type="entry name" value="Transcription termination/antitermination protein NusA"/>
    <property type="match status" value="1"/>
</dbReference>
<comment type="similarity">
    <text evidence="7">Belongs to the NusA family.</text>
</comment>
<sequence>MNKEILSVIESVSNEKSIPREKIFEALEIALAAAIKKKYERDIDVIVKINRKAGEFDIFRRWTVVREVIQPMREITLEAAKLENNSINLGDYVEDKINSVEFNRITTQTAKQIIFQKVREAERSVMIKQFYEKIGKVVNGIVKKVSRDNIIFDLGNNVEALISREYMLPRENFRYGDHIRGVLHVIKEGPKGAQLFVNRTSTEMLVELFKIEVPEINENIIEIKAATRDPGSRAKIAVMAKDKRVDPVGACVGIRGTRVQAVSNELCGERIDVILWDKNPVQFVINAMAPADVASIVMDEDQYTMDVAVEKDNLAQAIGRNGQNVRLASKLLKEHQKNNKWELNILTLEELKKRNKEEDEITVNFFVKYLKISKETSKLLVKEGFSSLEELAYLPFSELMEIKTIEEKILRNIRNKSKEVVSTLNDSKDILNKNNELLSEKLLNLPGMSKSLMTSLISHGISSLEDIAEQGVEDLRDIEIKLSQERAGKIIMAARNICWFNKEEKN</sequence>
<dbReference type="InterPro" id="IPR010995">
    <property type="entry name" value="DNA_repair_Rad51/TF_NusA_a-hlx"/>
</dbReference>
<reference evidence="9 10" key="1">
    <citation type="submission" date="2015-10" db="EMBL/GenBank/DDBJ databases">
        <title>Survey of human and primate louse endosymbionts.</title>
        <authorList>
            <person name="Boyd B.M."/>
        </authorList>
    </citation>
    <scope>NUCLEOTIDE SEQUENCE [LARGE SCALE GENOMIC DNA]</scope>
    <source>
        <strain evidence="9 10">HPNA</strain>
    </source>
</reference>
<dbReference type="Pfam" id="PF14520">
    <property type="entry name" value="HHH_5"/>
    <property type="match status" value="1"/>
</dbReference>
<comment type="function">
    <text evidence="7">Participates in both transcription termination and antitermination.</text>
</comment>
<dbReference type="InterPro" id="IPR003029">
    <property type="entry name" value="S1_domain"/>
</dbReference>
<proteinExistence type="inferred from homology"/>
<dbReference type="FunFam" id="3.30.300.20:FF:000005">
    <property type="entry name" value="Transcription termination/antitermination protein NusA"/>
    <property type="match status" value="1"/>
</dbReference>
<name>A0A1V0HP82_9ENTR</name>
<dbReference type="InterPro" id="IPR025249">
    <property type="entry name" value="TF_NusA_KH_1st"/>
</dbReference>
<gene>
    <name evidence="7 9" type="primary">nusA</name>
    <name evidence="9" type="ORF">AOE58_01015</name>
</gene>
<keyword evidence="5 7" id="KW-0805">Transcription regulation</keyword>
<dbReference type="FunFam" id="3.30.300.20:FF:000002">
    <property type="entry name" value="Transcription termination/antitermination protein NusA"/>
    <property type="match status" value="1"/>
</dbReference>
<evidence type="ECO:0000313" key="9">
    <source>
        <dbReference type="EMBL" id="ARC54612.1"/>
    </source>
</evidence>
<dbReference type="InterPro" id="IPR036555">
    <property type="entry name" value="NusA_N_sf"/>
</dbReference>
<dbReference type="STRING" id="428412.AOE58_01015"/>
<keyword evidence="6 7" id="KW-0804">Transcription</keyword>
<dbReference type="InterPro" id="IPR009019">
    <property type="entry name" value="KH_sf_prok-type"/>
</dbReference>
<organism evidence="9 10">
    <name type="scientific">Candidatus Riesia pthiripubis</name>
    <dbReference type="NCBI Taxonomy" id="428412"/>
    <lineage>
        <taxon>Bacteria</taxon>
        <taxon>Pseudomonadati</taxon>
        <taxon>Pseudomonadota</taxon>
        <taxon>Gammaproteobacteria</taxon>
        <taxon>Enterobacterales</taxon>
        <taxon>Enterobacteriaceae</taxon>
        <taxon>Candidatus Riesia</taxon>
    </lineage>
</organism>
<evidence type="ECO:0000313" key="10">
    <source>
        <dbReference type="Proteomes" id="UP000243729"/>
    </source>
</evidence>
<dbReference type="GO" id="GO:0006353">
    <property type="term" value="P:DNA-templated transcription termination"/>
    <property type="evidence" value="ECO:0007669"/>
    <property type="project" value="UniProtKB-UniRule"/>
</dbReference>
<comment type="subunit">
    <text evidence="7">Monomer. Binds directly to the core enzyme of the DNA-dependent RNA polymerase and to nascent RNA.</text>
</comment>
<dbReference type="Gene3D" id="3.30.1480.10">
    <property type="entry name" value="NusA, N-terminal domain"/>
    <property type="match status" value="1"/>
</dbReference>
<dbReference type="PROSITE" id="PS50126">
    <property type="entry name" value="S1"/>
    <property type="match status" value="1"/>
</dbReference>
<dbReference type="InterPro" id="IPR012340">
    <property type="entry name" value="NA-bd_OB-fold"/>
</dbReference>
<dbReference type="GO" id="GO:0000166">
    <property type="term" value="F:nucleotide binding"/>
    <property type="evidence" value="ECO:0007669"/>
    <property type="project" value="InterPro"/>
</dbReference>
<dbReference type="CDD" id="cd02134">
    <property type="entry name" value="KH-II_NusA_rpt1"/>
    <property type="match status" value="1"/>
</dbReference>
<dbReference type="Pfam" id="PF26594">
    <property type="entry name" value="KH_NusA_2nd"/>
    <property type="match status" value="1"/>
</dbReference>
<dbReference type="HAMAP" id="MF_00945_B">
    <property type="entry name" value="NusA_B"/>
    <property type="match status" value="1"/>
</dbReference>
<keyword evidence="10" id="KW-1185">Reference proteome</keyword>
<protein>
    <recommendedName>
        <fullName evidence="7">Transcription termination/antitermination protein NusA</fullName>
    </recommendedName>
</protein>
<dbReference type="CDD" id="cd04455">
    <property type="entry name" value="S1_NusA"/>
    <property type="match status" value="1"/>
</dbReference>
<dbReference type="InterPro" id="IPR030842">
    <property type="entry name" value="TF_NusA_bacterial"/>
</dbReference>
<dbReference type="Proteomes" id="UP000243729">
    <property type="component" value="Chromosome"/>
</dbReference>
<dbReference type="SUPFAM" id="SSF69705">
    <property type="entry name" value="Transcription factor NusA, N-terminal domain"/>
    <property type="match status" value="1"/>
</dbReference>
<evidence type="ECO:0000256" key="6">
    <source>
        <dbReference type="ARBA" id="ARBA00023163"/>
    </source>
</evidence>
<dbReference type="CDD" id="cd22529">
    <property type="entry name" value="KH-II_NusA_rpt2"/>
    <property type="match status" value="1"/>
</dbReference>
<evidence type="ECO:0000256" key="4">
    <source>
        <dbReference type="ARBA" id="ARBA00022884"/>
    </source>
</evidence>
<evidence type="ECO:0000256" key="7">
    <source>
        <dbReference type="HAMAP-Rule" id="MF_00945"/>
    </source>
</evidence>
<accession>A0A1V0HP82</accession>
<dbReference type="Gene3D" id="3.30.300.20">
    <property type="match status" value="2"/>
</dbReference>
<keyword evidence="3 7" id="KW-0889">Transcription antitermination</keyword>
<dbReference type="SUPFAM" id="SSF47794">
    <property type="entry name" value="Rad51 N-terminal domain-like"/>
    <property type="match status" value="2"/>
</dbReference>
<feature type="domain" description="S1 motif" evidence="8">
    <location>
        <begin position="135"/>
        <end position="200"/>
    </location>
</feature>
<dbReference type="InterPro" id="IPR015946">
    <property type="entry name" value="KH_dom-like_a/b"/>
</dbReference>
<dbReference type="PANTHER" id="PTHR22648:SF0">
    <property type="entry name" value="TRANSCRIPTION TERMINATION_ANTITERMINATION PROTEIN NUSA"/>
    <property type="match status" value="1"/>
</dbReference>
<dbReference type="InterPro" id="IPR013735">
    <property type="entry name" value="TF_NusA_N"/>
</dbReference>
<keyword evidence="4 7" id="KW-0694">RNA-binding</keyword>
<dbReference type="PANTHER" id="PTHR22648">
    <property type="entry name" value="TRANSCRIPTION TERMINATION FACTOR NUSA"/>
    <property type="match status" value="1"/>
</dbReference>
<keyword evidence="7" id="KW-0677">Repeat</keyword>
<keyword evidence="9" id="KW-0648">Protein biosynthesis</keyword>
<dbReference type="GO" id="GO:0005829">
    <property type="term" value="C:cytosol"/>
    <property type="evidence" value="ECO:0007669"/>
    <property type="project" value="TreeGrafter"/>
</dbReference>
<dbReference type="GO" id="GO:0003723">
    <property type="term" value="F:RNA binding"/>
    <property type="evidence" value="ECO:0007669"/>
    <property type="project" value="UniProtKB-UniRule"/>
</dbReference>
<dbReference type="GO" id="GO:0003700">
    <property type="term" value="F:DNA-binding transcription factor activity"/>
    <property type="evidence" value="ECO:0007669"/>
    <property type="project" value="InterPro"/>
</dbReference>
<keyword evidence="9" id="KW-0251">Elongation factor</keyword>
<dbReference type="InterPro" id="IPR010213">
    <property type="entry name" value="TF_NusA"/>
</dbReference>
<keyword evidence="2 7" id="KW-0963">Cytoplasm</keyword>